<evidence type="ECO:0000313" key="6">
    <source>
        <dbReference type="Proteomes" id="UP000053029"/>
    </source>
</evidence>
<dbReference type="InterPro" id="IPR057326">
    <property type="entry name" value="KR_dom"/>
</dbReference>
<dbReference type="HOGENOM" id="CLU_010194_1_0_1"/>
<dbReference type="GO" id="GO:0016491">
    <property type="term" value="F:oxidoreductase activity"/>
    <property type="evidence" value="ECO:0007669"/>
    <property type="project" value="UniProtKB-KW"/>
</dbReference>
<dbReference type="PANTHER" id="PTHR24321">
    <property type="entry name" value="DEHYDROGENASES, SHORT CHAIN"/>
    <property type="match status" value="1"/>
</dbReference>
<sequence length="270" mass="28865">MSLALPGVCLITGASSGIGRGTAVTIARAGCPSLFLADIDLAGLEETRRQIQEEQQRGNVAARVRVEIQRTDIADEASVRDMVASCVAAFRRVDYALNIAGVVPQRKKIVDLDVETYDRTIRVNEYGTWLCHQAEIRQMIQQDPRPGHTGKGSIVSVSSLAGLNASSGMSAYCASKHSIVGFAKADAQDYGPRGVRINVVCPGMIDTELFRQTSPADAPAQLAAITPVRRLGTPEDVAWLLMFLCSEMAGFVHGAVIPCDGGLVLQRGVI</sequence>
<dbReference type="Proteomes" id="UP000053029">
    <property type="component" value="Unassembled WGS sequence"/>
</dbReference>
<evidence type="ECO:0000313" key="5">
    <source>
        <dbReference type="EMBL" id="KIW82957.1"/>
    </source>
</evidence>
<name>A0A0D2F8Q1_9EURO</name>
<dbReference type="SMART" id="SM00822">
    <property type="entry name" value="PKS_KR"/>
    <property type="match status" value="1"/>
</dbReference>
<keyword evidence="3" id="KW-0560">Oxidoreductase</keyword>
<feature type="domain" description="Ketoreductase" evidence="4">
    <location>
        <begin position="7"/>
        <end position="203"/>
    </location>
</feature>
<dbReference type="InterPro" id="IPR036291">
    <property type="entry name" value="NAD(P)-bd_dom_sf"/>
</dbReference>
<keyword evidence="2" id="KW-0521">NADP</keyword>
<dbReference type="EMBL" id="KN846970">
    <property type="protein sequence ID" value="KIW82957.1"/>
    <property type="molecule type" value="Genomic_DNA"/>
</dbReference>
<accession>A0A0D2F8Q1</accession>
<dbReference type="GeneID" id="25301690"/>
<comment type="similarity">
    <text evidence="1">Belongs to the short-chain dehydrogenases/reductases (SDR) family.</text>
</comment>
<dbReference type="CDD" id="cd05233">
    <property type="entry name" value="SDR_c"/>
    <property type="match status" value="1"/>
</dbReference>
<gene>
    <name evidence="5" type="ORF">Z517_02200</name>
</gene>
<evidence type="ECO:0000256" key="1">
    <source>
        <dbReference type="ARBA" id="ARBA00006484"/>
    </source>
</evidence>
<dbReference type="RefSeq" id="XP_013286765.1">
    <property type="nucleotide sequence ID" value="XM_013431311.1"/>
</dbReference>
<dbReference type="PRINTS" id="PR00081">
    <property type="entry name" value="GDHRDH"/>
</dbReference>
<dbReference type="AlphaFoldDB" id="A0A0D2F8Q1"/>
<evidence type="ECO:0000256" key="3">
    <source>
        <dbReference type="ARBA" id="ARBA00023002"/>
    </source>
</evidence>
<evidence type="ECO:0000256" key="2">
    <source>
        <dbReference type="ARBA" id="ARBA00022857"/>
    </source>
</evidence>
<dbReference type="OrthoDB" id="4133411at2759"/>
<dbReference type="SUPFAM" id="SSF51735">
    <property type="entry name" value="NAD(P)-binding Rossmann-fold domains"/>
    <property type="match status" value="1"/>
</dbReference>
<dbReference type="STRING" id="1442368.A0A0D2F8Q1"/>
<proteinExistence type="inferred from homology"/>
<keyword evidence="6" id="KW-1185">Reference proteome</keyword>
<dbReference type="Gene3D" id="3.40.50.720">
    <property type="entry name" value="NAD(P)-binding Rossmann-like Domain"/>
    <property type="match status" value="1"/>
</dbReference>
<evidence type="ECO:0000259" key="4">
    <source>
        <dbReference type="SMART" id="SM00822"/>
    </source>
</evidence>
<dbReference type="FunFam" id="3.40.50.720:FF:000084">
    <property type="entry name" value="Short-chain dehydrogenase reductase"/>
    <property type="match status" value="1"/>
</dbReference>
<dbReference type="InterPro" id="IPR002347">
    <property type="entry name" value="SDR_fam"/>
</dbReference>
<dbReference type="PANTHER" id="PTHR24321:SF12">
    <property type="entry name" value="SHORT-CHAIN DEHYDROGENASE_REDUCTASE FAMILY, PUTATIVE (AFU_ORTHOLOGUE AFUA_5G14340)-RELATED"/>
    <property type="match status" value="1"/>
</dbReference>
<protein>
    <recommendedName>
        <fullName evidence="4">Ketoreductase domain-containing protein</fullName>
    </recommendedName>
</protein>
<organism evidence="5 6">
    <name type="scientific">Fonsecaea pedrosoi CBS 271.37</name>
    <dbReference type="NCBI Taxonomy" id="1442368"/>
    <lineage>
        <taxon>Eukaryota</taxon>
        <taxon>Fungi</taxon>
        <taxon>Dikarya</taxon>
        <taxon>Ascomycota</taxon>
        <taxon>Pezizomycotina</taxon>
        <taxon>Eurotiomycetes</taxon>
        <taxon>Chaetothyriomycetidae</taxon>
        <taxon>Chaetothyriales</taxon>
        <taxon>Herpotrichiellaceae</taxon>
        <taxon>Fonsecaea</taxon>
    </lineage>
</organism>
<reference evidence="5 6" key="1">
    <citation type="submission" date="2015-01" db="EMBL/GenBank/DDBJ databases">
        <title>The Genome Sequence of Fonsecaea pedrosoi CBS 271.37.</title>
        <authorList>
            <consortium name="The Broad Institute Genomics Platform"/>
            <person name="Cuomo C."/>
            <person name="de Hoog S."/>
            <person name="Gorbushina A."/>
            <person name="Stielow B."/>
            <person name="Teixiera M."/>
            <person name="Abouelleil A."/>
            <person name="Chapman S.B."/>
            <person name="Priest M."/>
            <person name="Young S.K."/>
            <person name="Wortman J."/>
            <person name="Nusbaum C."/>
            <person name="Birren B."/>
        </authorList>
    </citation>
    <scope>NUCLEOTIDE SEQUENCE [LARGE SCALE GENOMIC DNA]</scope>
    <source>
        <strain evidence="5 6">CBS 271.37</strain>
    </source>
</reference>
<dbReference type="Pfam" id="PF13561">
    <property type="entry name" value="adh_short_C2"/>
    <property type="match status" value="1"/>
</dbReference>
<dbReference type="VEuPathDB" id="FungiDB:Z517_02200"/>
<dbReference type="PRINTS" id="PR00080">
    <property type="entry name" value="SDRFAMILY"/>
</dbReference>